<protein>
    <submittedName>
        <fullName evidence="5">Helix-turn-helix domain-containing protein</fullName>
    </submittedName>
</protein>
<name>A0ABV2T3Z4_9BACT</name>
<dbReference type="InterPro" id="IPR036390">
    <property type="entry name" value="WH_DNA-bd_sf"/>
</dbReference>
<sequence length="131" mass="15000">MRKQSSSNAINEKEINDNCGMAYTLGVIGGRWKPNILWRLMKGRLRYSDLKKSIPGVSERMLVAQLRELEKDRVVKRIVYPEVPPRVEYELTSLGLSMRPMLKSISDWGKLHKDKAGEIMENLPLTSEVNA</sequence>
<dbReference type="PROSITE" id="PS51118">
    <property type="entry name" value="HTH_HXLR"/>
    <property type="match status" value="1"/>
</dbReference>
<accession>A0ABV2T3Z4</accession>
<dbReference type="InterPro" id="IPR036388">
    <property type="entry name" value="WH-like_DNA-bd_sf"/>
</dbReference>
<evidence type="ECO:0000256" key="1">
    <source>
        <dbReference type="ARBA" id="ARBA00023015"/>
    </source>
</evidence>
<dbReference type="RefSeq" id="WP_354660386.1">
    <property type="nucleotide sequence ID" value="NZ_JBEXAC010000001.1"/>
</dbReference>
<dbReference type="SUPFAM" id="SSF46785">
    <property type="entry name" value="Winged helix' DNA-binding domain"/>
    <property type="match status" value="1"/>
</dbReference>
<dbReference type="PANTHER" id="PTHR33204:SF29">
    <property type="entry name" value="TRANSCRIPTIONAL REGULATOR"/>
    <property type="match status" value="1"/>
</dbReference>
<keyword evidence="3" id="KW-0804">Transcription</keyword>
<evidence type="ECO:0000256" key="2">
    <source>
        <dbReference type="ARBA" id="ARBA00023125"/>
    </source>
</evidence>
<comment type="caution">
    <text evidence="5">The sequence shown here is derived from an EMBL/GenBank/DDBJ whole genome shotgun (WGS) entry which is preliminary data.</text>
</comment>
<reference evidence="5 6" key="1">
    <citation type="submission" date="2024-06" db="EMBL/GenBank/DDBJ databases">
        <title>Chitinophaga defluvii sp. nov., isolated from municipal sewage.</title>
        <authorList>
            <person name="Zhang L."/>
        </authorList>
    </citation>
    <scope>NUCLEOTIDE SEQUENCE [LARGE SCALE GENOMIC DNA]</scope>
    <source>
        <strain evidence="5 6">H8</strain>
    </source>
</reference>
<proteinExistence type="predicted"/>
<dbReference type="PANTHER" id="PTHR33204">
    <property type="entry name" value="TRANSCRIPTIONAL REGULATOR, MARR FAMILY"/>
    <property type="match status" value="1"/>
</dbReference>
<dbReference type="Gene3D" id="1.10.10.10">
    <property type="entry name" value="Winged helix-like DNA-binding domain superfamily/Winged helix DNA-binding domain"/>
    <property type="match status" value="1"/>
</dbReference>
<evidence type="ECO:0000259" key="4">
    <source>
        <dbReference type="PROSITE" id="PS51118"/>
    </source>
</evidence>
<dbReference type="InterPro" id="IPR002577">
    <property type="entry name" value="HTH_HxlR"/>
</dbReference>
<evidence type="ECO:0000256" key="3">
    <source>
        <dbReference type="ARBA" id="ARBA00023163"/>
    </source>
</evidence>
<gene>
    <name evidence="5" type="ORF">ABR189_10245</name>
</gene>
<keyword evidence="1" id="KW-0805">Transcription regulation</keyword>
<keyword evidence="6" id="KW-1185">Reference proteome</keyword>
<dbReference type="EMBL" id="JBEXAC010000001">
    <property type="protein sequence ID" value="MET6997751.1"/>
    <property type="molecule type" value="Genomic_DNA"/>
</dbReference>
<dbReference type="Proteomes" id="UP001549749">
    <property type="component" value="Unassembled WGS sequence"/>
</dbReference>
<feature type="domain" description="HTH hxlR-type" evidence="4">
    <location>
        <begin position="19"/>
        <end position="117"/>
    </location>
</feature>
<keyword evidence="2" id="KW-0238">DNA-binding</keyword>
<evidence type="ECO:0000313" key="5">
    <source>
        <dbReference type="EMBL" id="MET6997751.1"/>
    </source>
</evidence>
<organism evidence="5 6">
    <name type="scientific">Chitinophaga defluvii</name>
    <dbReference type="NCBI Taxonomy" id="3163343"/>
    <lineage>
        <taxon>Bacteria</taxon>
        <taxon>Pseudomonadati</taxon>
        <taxon>Bacteroidota</taxon>
        <taxon>Chitinophagia</taxon>
        <taxon>Chitinophagales</taxon>
        <taxon>Chitinophagaceae</taxon>
        <taxon>Chitinophaga</taxon>
    </lineage>
</organism>
<evidence type="ECO:0000313" key="6">
    <source>
        <dbReference type="Proteomes" id="UP001549749"/>
    </source>
</evidence>
<dbReference type="Pfam" id="PF01638">
    <property type="entry name" value="HxlR"/>
    <property type="match status" value="1"/>
</dbReference>